<sequence length="188" mass="22109">MLKINQIRCITHKKGVDKNNMSMNKKLLYILSVMLCISCKHKKEDTYNLDNQIVYDQDISVINFPDTVYKNLKIEGIIDYNFNEYNSLKNHIGRGSISRYIHFYPYVSKDKIVNEDDFIIKDTFYTQDINKILFDVRFDNVGVFYLNGIIKDMIIFDTISNMENSDSKLPAQFSYVLINKKVVVIDKE</sequence>
<dbReference type="AlphaFoldDB" id="A0A4R7ETT2"/>
<reference evidence="1 2" key="1">
    <citation type="submission" date="2019-03" db="EMBL/GenBank/DDBJ databases">
        <title>Genomic Encyclopedia of Archaeal and Bacterial Type Strains, Phase II (KMG-II): from individual species to whole genera.</title>
        <authorList>
            <person name="Goeker M."/>
        </authorList>
    </citation>
    <scope>NUCLEOTIDE SEQUENCE [LARGE SCALE GENOMIC DNA]</scope>
    <source>
        <strain evidence="1 2">DSM 28213</strain>
    </source>
</reference>
<evidence type="ECO:0000313" key="1">
    <source>
        <dbReference type="EMBL" id="TDS56949.1"/>
    </source>
</evidence>
<dbReference type="Proteomes" id="UP000295215">
    <property type="component" value="Unassembled WGS sequence"/>
</dbReference>
<accession>A0A4R7ETT2</accession>
<gene>
    <name evidence="1" type="ORF">C8P70_11739</name>
</gene>
<proteinExistence type="predicted"/>
<keyword evidence="2" id="KW-1185">Reference proteome</keyword>
<evidence type="ECO:0000313" key="2">
    <source>
        <dbReference type="Proteomes" id="UP000295215"/>
    </source>
</evidence>
<dbReference type="EMBL" id="SOAG01000017">
    <property type="protein sequence ID" value="TDS56949.1"/>
    <property type="molecule type" value="Genomic_DNA"/>
</dbReference>
<organism evidence="1 2">
    <name type="scientific">Myroides indicus</name>
    <dbReference type="NCBI Taxonomy" id="1323422"/>
    <lineage>
        <taxon>Bacteria</taxon>
        <taxon>Pseudomonadati</taxon>
        <taxon>Bacteroidota</taxon>
        <taxon>Flavobacteriia</taxon>
        <taxon>Flavobacteriales</taxon>
        <taxon>Flavobacteriaceae</taxon>
        <taxon>Myroides</taxon>
    </lineage>
</organism>
<name>A0A4R7ETT2_9FLAO</name>
<comment type="caution">
    <text evidence="1">The sequence shown here is derived from an EMBL/GenBank/DDBJ whole genome shotgun (WGS) entry which is preliminary data.</text>
</comment>
<protein>
    <submittedName>
        <fullName evidence="1">Uncharacterized protein</fullName>
    </submittedName>
</protein>